<feature type="domain" description="Alkyl sulfatase C-terminal" evidence="1">
    <location>
        <begin position="18"/>
        <end position="70"/>
    </location>
</feature>
<dbReference type="EMBL" id="AHJE01000062">
    <property type="protein sequence ID" value="EHP40592.1"/>
    <property type="molecule type" value="Genomic_DNA"/>
</dbReference>
<sequence length="70" mass="7211">MRSMLSPTPTIGLKRRYLDAAGLASVLGGATTLGKLSEAGGAKVEGAGVKFDELAGMLDTFKPDFNIVTP</sequence>
<dbReference type="AlphaFoldDB" id="H1SA43"/>
<organism evidence="2 3">
    <name type="scientific">Cupriavidus basilensis OR16</name>
    <dbReference type="NCBI Taxonomy" id="1127483"/>
    <lineage>
        <taxon>Bacteria</taxon>
        <taxon>Pseudomonadati</taxon>
        <taxon>Pseudomonadota</taxon>
        <taxon>Betaproteobacteria</taxon>
        <taxon>Burkholderiales</taxon>
        <taxon>Burkholderiaceae</taxon>
        <taxon>Cupriavidus</taxon>
    </lineage>
</organism>
<comment type="caution">
    <text evidence="2">The sequence shown here is derived from an EMBL/GenBank/DDBJ whole genome shotgun (WGS) entry which is preliminary data.</text>
</comment>
<evidence type="ECO:0000313" key="3">
    <source>
        <dbReference type="Proteomes" id="UP000005808"/>
    </source>
</evidence>
<gene>
    <name evidence="2" type="ORF">OR16_24810</name>
</gene>
<dbReference type="SUPFAM" id="SSF55718">
    <property type="entry name" value="SCP-like"/>
    <property type="match status" value="1"/>
</dbReference>
<dbReference type="InterPro" id="IPR036527">
    <property type="entry name" value="SCP2_sterol-bd_dom_sf"/>
</dbReference>
<protein>
    <submittedName>
        <fullName evidence="2">Beta-lactamase</fullName>
    </submittedName>
</protein>
<dbReference type="Proteomes" id="UP000005808">
    <property type="component" value="Unassembled WGS sequence"/>
</dbReference>
<dbReference type="PATRIC" id="fig|1127483.3.peg.4963"/>
<dbReference type="InterPro" id="IPR029229">
    <property type="entry name" value="Alkyl_sulf_C"/>
</dbReference>
<proteinExistence type="predicted"/>
<name>H1SA43_9BURK</name>
<accession>H1SA43</accession>
<evidence type="ECO:0000313" key="2">
    <source>
        <dbReference type="EMBL" id="EHP40592.1"/>
    </source>
</evidence>
<reference evidence="2 3" key="1">
    <citation type="journal article" date="2012" name="J. Bacteriol.">
        <title>De Novo Genome Project of Cupriavidus basilensis OR16.</title>
        <authorList>
            <person name="Cserhati M."/>
            <person name="Kriszt B."/>
            <person name="Szoboszlay S."/>
            <person name="Toth A."/>
            <person name="Szabo I."/>
            <person name="Tancsics A."/>
            <person name="Nagy I."/>
            <person name="Horvath B."/>
            <person name="Nagy I."/>
            <person name="Kukolya J."/>
        </authorList>
    </citation>
    <scope>NUCLEOTIDE SEQUENCE [LARGE SCALE GENOMIC DNA]</scope>
    <source>
        <strain evidence="2 3">OR16</strain>
    </source>
</reference>
<evidence type="ECO:0000259" key="1">
    <source>
        <dbReference type="Pfam" id="PF14864"/>
    </source>
</evidence>
<dbReference type="Pfam" id="PF14864">
    <property type="entry name" value="Alkyl_sulf_C"/>
    <property type="match status" value="1"/>
</dbReference>
<dbReference type="RefSeq" id="WP_006160313.1">
    <property type="nucleotide sequence ID" value="NZ_AHJE01000062.1"/>
</dbReference>
<dbReference type="Gene3D" id="3.30.1050.10">
    <property type="entry name" value="SCP2 sterol-binding domain"/>
    <property type="match status" value="1"/>
</dbReference>